<gene>
    <name evidence="2" type="ORF">Tco_0877496</name>
</gene>
<evidence type="ECO:0000313" key="3">
    <source>
        <dbReference type="Proteomes" id="UP001151760"/>
    </source>
</evidence>
<accession>A0ABQ5BV78</accession>
<sequence length="342" mass="39799">MSYTKHPSHKALFNALALSLGVDEYDMEKELNQPRIQKKRRRDDHAQYLPKDAEKDSKKKKRKDSDAPSSKKTKDQPTFSNKEEAMDDEEPVVDEVVNTKEHLQHDKTTKDPGEFDDLMGSTIDFPNFIKHRLKKDKITKADLEGLVFKLLKGACKSSIELEYHLDQRYLTFSDQLDWTNPEGDRCPYDLSKPLPLQGPLGHLTIHVGFFFNNDLEYLKNGNKERKYDASVTKIKATKYDLKFIEDMIPRSRNANKSPHEVSLHLQILGVVSLMIDNQFGYGYLKEIVVRRADLKEYSFREADFSRLYLNDIEDLSIVIQKRVEDVQLRVESYQKKLNITKP</sequence>
<evidence type="ECO:0000256" key="1">
    <source>
        <dbReference type="SAM" id="MobiDB-lite"/>
    </source>
</evidence>
<feature type="region of interest" description="Disordered" evidence="1">
    <location>
        <begin position="31"/>
        <end position="91"/>
    </location>
</feature>
<proteinExistence type="predicted"/>
<feature type="compositionally biased region" description="Basic and acidic residues" evidence="1">
    <location>
        <begin position="43"/>
        <end position="57"/>
    </location>
</feature>
<dbReference type="Proteomes" id="UP001151760">
    <property type="component" value="Unassembled WGS sequence"/>
</dbReference>
<keyword evidence="3" id="KW-1185">Reference proteome</keyword>
<dbReference type="EMBL" id="BQNB010013666">
    <property type="protein sequence ID" value="GJT18790.1"/>
    <property type="molecule type" value="Genomic_DNA"/>
</dbReference>
<evidence type="ECO:0000313" key="2">
    <source>
        <dbReference type="EMBL" id="GJT18790.1"/>
    </source>
</evidence>
<reference evidence="2" key="1">
    <citation type="journal article" date="2022" name="Int. J. Mol. Sci.">
        <title>Draft Genome of Tanacetum Coccineum: Genomic Comparison of Closely Related Tanacetum-Family Plants.</title>
        <authorList>
            <person name="Yamashiro T."/>
            <person name="Shiraishi A."/>
            <person name="Nakayama K."/>
            <person name="Satake H."/>
        </authorList>
    </citation>
    <scope>NUCLEOTIDE SEQUENCE</scope>
</reference>
<reference evidence="2" key="2">
    <citation type="submission" date="2022-01" db="EMBL/GenBank/DDBJ databases">
        <authorList>
            <person name="Yamashiro T."/>
            <person name="Shiraishi A."/>
            <person name="Satake H."/>
            <person name="Nakayama K."/>
        </authorList>
    </citation>
    <scope>NUCLEOTIDE SEQUENCE</scope>
</reference>
<name>A0ABQ5BV78_9ASTR</name>
<protein>
    <submittedName>
        <fullName evidence="2">Uncharacterized protein</fullName>
    </submittedName>
</protein>
<comment type="caution">
    <text evidence="2">The sequence shown here is derived from an EMBL/GenBank/DDBJ whole genome shotgun (WGS) entry which is preliminary data.</text>
</comment>
<organism evidence="2 3">
    <name type="scientific">Tanacetum coccineum</name>
    <dbReference type="NCBI Taxonomy" id="301880"/>
    <lineage>
        <taxon>Eukaryota</taxon>
        <taxon>Viridiplantae</taxon>
        <taxon>Streptophyta</taxon>
        <taxon>Embryophyta</taxon>
        <taxon>Tracheophyta</taxon>
        <taxon>Spermatophyta</taxon>
        <taxon>Magnoliopsida</taxon>
        <taxon>eudicotyledons</taxon>
        <taxon>Gunneridae</taxon>
        <taxon>Pentapetalae</taxon>
        <taxon>asterids</taxon>
        <taxon>campanulids</taxon>
        <taxon>Asterales</taxon>
        <taxon>Asteraceae</taxon>
        <taxon>Asteroideae</taxon>
        <taxon>Anthemideae</taxon>
        <taxon>Anthemidinae</taxon>
        <taxon>Tanacetum</taxon>
    </lineage>
</organism>